<evidence type="ECO:0000313" key="4">
    <source>
        <dbReference type="Proteomes" id="UP000295756"/>
    </source>
</evidence>
<organism evidence="3 4">
    <name type="scientific">Leuconostoc kimchii</name>
    <dbReference type="NCBI Taxonomy" id="136609"/>
    <lineage>
        <taxon>Bacteria</taxon>
        <taxon>Bacillati</taxon>
        <taxon>Bacillota</taxon>
        <taxon>Bacilli</taxon>
        <taxon>Lactobacillales</taxon>
        <taxon>Lactobacillaceae</taxon>
        <taxon>Leuconostoc</taxon>
    </lineage>
</organism>
<sequence length="232" mass="26846">MSKKLPNITMIASALTNVTKLTILDSLMDARGHTLLELAKSANVTPQTASYHLKKFIELNWVRAEKSGRFHYFFLEDEQVAKLIEVFSPVSFEEPTVYMKQAIETDHIRHFRSCYDHMAGYVGQEITSSLITHNFLFENEHKLEVTESGKMFFEHQLSIDIGQLQKQKRQFITSCLDWSERKHHLGGALGHSLYLFFQDQHFILPDKNFKRALSLTPNGTTFLKETFGIFLK</sequence>
<dbReference type="Pfam" id="PF13412">
    <property type="entry name" value="HTH_24"/>
    <property type="match status" value="1"/>
</dbReference>
<dbReference type="InterPro" id="IPR001845">
    <property type="entry name" value="HTH_ArsR_DNA-bd_dom"/>
</dbReference>
<protein>
    <submittedName>
        <fullName evidence="3">ArsR family transcriptional regulator</fullName>
    </submittedName>
</protein>
<dbReference type="PANTHER" id="PTHR39168">
    <property type="entry name" value="TRANSCRIPTIONAL REGULATOR-RELATED"/>
    <property type="match status" value="1"/>
</dbReference>
<dbReference type="InterPro" id="IPR052543">
    <property type="entry name" value="HTH_Metal-responsive_Reg"/>
</dbReference>
<accession>A0ABX5SJS5</accession>
<keyword evidence="1" id="KW-0238">DNA-binding</keyword>
<name>A0ABX5SJS5_9LACO</name>
<dbReference type="PANTHER" id="PTHR39168:SF1">
    <property type="entry name" value="TRANSCRIPTIONAL REGULATORY PROTEIN"/>
    <property type="match status" value="1"/>
</dbReference>
<dbReference type="InterPro" id="IPR036388">
    <property type="entry name" value="WH-like_DNA-bd_sf"/>
</dbReference>
<evidence type="ECO:0000313" key="3">
    <source>
        <dbReference type="EMBL" id="QBR46717.1"/>
    </source>
</evidence>
<dbReference type="PROSITE" id="PS50987">
    <property type="entry name" value="HTH_ARSR_2"/>
    <property type="match status" value="1"/>
</dbReference>
<proteinExistence type="predicted"/>
<dbReference type="Proteomes" id="UP000295756">
    <property type="component" value="Chromosome"/>
</dbReference>
<gene>
    <name evidence="3" type="ORF">EW139_00705</name>
</gene>
<dbReference type="EMBL" id="CP037939">
    <property type="protein sequence ID" value="QBR46717.1"/>
    <property type="molecule type" value="Genomic_DNA"/>
</dbReference>
<evidence type="ECO:0000259" key="2">
    <source>
        <dbReference type="PROSITE" id="PS50987"/>
    </source>
</evidence>
<dbReference type="InterPro" id="IPR036390">
    <property type="entry name" value="WH_DNA-bd_sf"/>
</dbReference>
<dbReference type="RefSeq" id="WP_013102801.1">
    <property type="nucleotide sequence ID" value="NZ_CP037939.1"/>
</dbReference>
<dbReference type="InterPro" id="IPR011991">
    <property type="entry name" value="ArsR-like_HTH"/>
</dbReference>
<dbReference type="SUPFAM" id="SSF46785">
    <property type="entry name" value="Winged helix' DNA-binding domain"/>
    <property type="match status" value="1"/>
</dbReference>
<reference evidence="3 4" key="1">
    <citation type="submission" date="2019-03" db="EMBL/GenBank/DDBJ databases">
        <title>Complete Genome Sequence of Leuconostoc kimchii strain NKJ218 Isolated from Homemade Kimchi.</title>
        <authorList>
            <person name="Jung J.Y."/>
            <person name="Jin H.M."/>
            <person name="Jung J.-W."/>
            <person name="Lee S.-Y."/>
            <person name="Ryu B.-G."/>
            <person name="Han S.-S."/>
            <person name="Kang H.K."/>
            <person name="Choi H.W."/>
            <person name="Chung E.J."/>
            <person name="Choi K.-M."/>
        </authorList>
    </citation>
    <scope>NUCLEOTIDE SEQUENCE [LARGE SCALE GENOMIC DNA]</scope>
    <source>
        <strain evidence="3 4">NKJ218</strain>
    </source>
</reference>
<evidence type="ECO:0000256" key="1">
    <source>
        <dbReference type="ARBA" id="ARBA00023125"/>
    </source>
</evidence>
<dbReference type="Gene3D" id="1.10.10.10">
    <property type="entry name" value="Winged helix-like DNA-binding domain superfamily/Winged helix DNA-binding domain"/>
    <property type="match status" value="1"/>
</dbReference>
<feature type="domain" description="HTH arsR-type" evidence="2">
    <location>
        <begin position="1"/>
        <end position="95"/>
    </location>
</feature>
<keyword evidence="4" id="KW-1185">Reference proteome</keyword>
<dbReference type="CDD" id="cd00090">
    <property type="entry name" value="HTH_ARSR"/>
    <property type="match status" value="1"/>
</dbReference>
<dbReference type="SMART" id="SM00418">
    <property type="entry name" value="HTH_ARSR"/>
    <property type="match status" value="1"/>
</dbReference>